<name>A0A9X3X727_9BACT</name>
<sequence>MSQEVVFGTHRLVFEDPDLVFIDLHGDIGDEISPMIRDVVTWTLSKPYVLVLVPLGRSGHLSTAGWKLVRAPDPRMPPRAIATYGGGFATRIALDMAMRATVLLGNHKRLLFHGKDEVEARAWLAGAREKLARIAEGRVSSY</sequence>
<accession>A0A9X3X727</accession>
<keyword evidence="2" id="KW-1185">Reference proteome</keyword>
<protein>
    <recommendedName>
        <fullName evidence="3">STAS/SEC14 domain-containing protein</fullName>
    </recommendedName>
</protein>
<evidence type="ECO:0000313" key="1">
    <source>
        <dbReference type="EMBL" id="MDC3985119.1"/>
    </source>
</evidence>
<reference evidence="1 2" key="1">
    <citation type="submission" date="2021-04" db="EMBL/GenBank/DDBJ databases">
        <title>Genome analysis of Polyangium sp.</title>
        <authorList>
            <person name="Li Y."/>
            <person name="Wang J."/>
        </authorList>
    </citation>
    <scope>NUCLEOTIDE SEQUENCE [LARGE SCALE GENOMIC DNA]</scope>
    <source>
        <strain evidence="1 2">SDU14</strain>
    </source>
</reference>
<proteinExistence type="predicted"/>
<organism evidence="1 2">
    <name type="scientific">Polyangium jinanense</name>
    <dbReference type="NCBI Taxonomy" id="2829994"/>
    <lineage>
        <taxon>Bacteria</taxon>
        <taxon>Pseudomonadati</taxon>
        <taxon>Myxococcota</taxon>
        <taxon>Polyangia</taxon>
        <taxon>Polyangiales</taxon>
        <taxon>Polyangiaceae</taxon>
        <taxon>Polyangium</taxon>
    </lineage>
</organism>
<gene>
    <name evidence="1" type="ORF">KEG57_31870</name>
</gene>
<evidence type="ECO:0008006" key="3">
    <source>
        <dbReference type="Google" id="ProtNLM"/>
    </source>
</evidence>
<evidence type="ECO:0000313" key="2">
    <source>
        <dbReference type="Proteomes" id="UP001151081"/>
    </source>
</evidence>
<comment type="caution">
    <text evidence="1">The sequence shown here is derived from an EMBL/GenBank/DDBJ whole genome shotgun (WGS) entry which is preliminary data.</text>
</comment>
<dbReference type="AlphaFoldDB" id="A0A9X3X727"/>
<dbReference type="EMBL" id="JAGTJJ010000026">
    <property type="protein sequence ID" value="MDC3985119.1"/>
    <property type="molecule type" value="Genomic_DNA"/>
</dbReference>
<dbReference type="Proteomes" id="UP001151081">
    <property type="component" value="Unassembled WGS sequence"/>
</dbReference>
<dbReference type="RefSeq" id="WP_272421118.1">
    <property type="nucleotide sequence ID" value="NZ_JAGTJJ010000026.1"/>
</dbReference>